<comment type="similarity">
    <text evidence="1">Belongs to the transposase 11 family.</text>
</comment>
<dbReference type="InterPro" id="IPR047952">
    <property type="entry name" value="Transpos_IS4"/>
</dbReference>
<dbReference type="NCBIfam" id="NF033592">
    <property type="entry name" value="transpos_IS4_1"/>
    <property type="match status" value="1"/>
</dbReference>
<evidence type="ECO:0000256" key="4">
    <source>
        <dbReference type="ARBA" id="ARBA00023172"/>
    </source>
</evidence>
<evidence type="ECO:0000256" key="1">
    <source>
        <dbReference type="ARBA" id="ARBA00010075"/>
    </source>
</evidence>
<protein>
    <recommendedName>
        <fullName evidence="5">Transposase IS4-like domain-containing protein</fullName>
    </recommendedName>
</protein>
<comment type="caution">
    <text evidence="6">The sequence shown here is derived from an EMBL/GenBank/DDBJ whole genome shotgun (WGS) entry which is preliminary data.</text>
</comment>
<dbReference type="Pfam" id="PF01609">
    <property type="entry name" value="DDE_Tnp_1"/>
    <property type="match status" value="1"/>
</dbReference>
<keyword evidence="2" id="KW-0815">Transposition</keyword>
<dbReference type="Proteomes" id="UP000094828">
    <property type="component" value="Unassembled WGS sequence"/>
</dbReference>
<feature type="domain" description="Transposase IS4-like" evidence="5">
    <location>
        <begin position="112"/>
        <end position="357"/>
    </location>
</feature>
<dbReference type="Gene3D" id="3.90.350.10">
    <property type="entry name" value="Transposase Inhibitor Protein From Tn5, Chain A, domain 1"/>
    <property type="match status" value="1"/>
</dbReference>
<keyword evidence="7" id="KW-1185">Reference proteome</keyword>
<dbReference type="EMBL" id="LYDR01000003">
    <property type="protein sequence ID" value="ODA36773.1"/>
    <property type="molecule type" value="Genomic_DNA"/>
</dbReference>
<evidence type="ECO:0000256" key="2">
    <source>
        <dbReference type="ARBA" id="ARBA00022578"/>
    </source>
</evidence>
<organism evidence="6 7">
    <name type="scientific">Planctopirus hydrillae</name>
    <dbReference type="NCBI Taxonomy" id="1841610"/>
    <lineage>
        <taxon>Bacteria</taxon>
        <taxon>Pseudomonadati</taxon>
        <taxon>Planctomycetota</taxon>
        <taxon>Planctomycetia</taxon>
        <taxon>Planctomycetales</taxon>
        <taxon>Planctomycetaceae</taxon>
        <taxon>Planctopirus</taxon>
    </lineage>
</organism>
<dbReference type="RefSeq" id="WP_068845189.1">
    <property type="nucleotide sequence ID" value="NZ_LYDR01000003.1"/>
</dbReference>
<dbReference type="OrthoDB" id="258760at2"/>
<dbReference type="AlphaFoldDB" id="A0A1C3EUL1"/>
<sequence>MRSISQVAKVLHEVFGNCADEADQATQVVQRTRKFTPRILARTFVLAYLQNPEARSPQIAAMAANIGVDVSPQAVDQRFTPRLAAFFEHLFRRMTRVVVGADKALAPLLERFTRVVVLDSTTIALPDTQRERFRGCGGAAGRGQAALKLQTELDLRTGALQSIRIEEGRQTDVATVLQHAPAEKGLLRIADLGYFSLPVFAALAGAGAFFLSRAQYHTSLWIDGRKTGLVDWLKGCGEALVDRKVELGAGQRLACRLIAWRLPAEMVAQRRRKLRRKHQKKTGGTPCQAALEACGWMFLVTNVPPERMSVAEAAVLYRSRWQIELLFKRWKSLGHIDRFEPDGDVAGMVKFWARLCAVLAQHWLTVAAAWSPEGNLSLTRITRLTREVAVQLGWALSLPGRRRLEEVVELLARMARSACRRNKRSQPGTFELLRNPELLNYAFSP</sequence>
<dbReference type="InterPro" id="IPR002559">
    <property type="entry name" value="Transposase_11"/>
</dbReference>
<gene>
    <name evidence="6" type="ORF">A6X21_15245</name>
</gene>
<name>A0A1C3EUL1_9PLAN</name>
<proteinExistence type="inferred from homology"/>
<evidence type="ECO:0000313" key="6">
    <source>
        <dbReference type="EMBL" id="ODA36773.1"/>
    </source>
</evidence>
<dbReference type="GO" id="GO:0003677">
    <property type="term" value="F:DNA binding"/>
    <property type="evidence" value="ECO:0007669"/>
    <property type="project" value="UniProtKB-KW"/>
</dbReference>
<evidence type="ECO:0000259" key="5">
    <source>
        <dbReference type="Pfam" id="PF01609"/>
    </source>
</evidence>
<dbReference type="PANTHER" id="PTHR33258">
    <property type="entry name" value="TRANSPOSASE INSL FOR INSERTION SEQUENCE ELEMENT IS186A-RELATED"/>
    <property type="match status" value="1"/>
</dbReference>
<keyword evidence="3" id="KW-0238">DNA-binding</keyword>
<evidence type="ECO:0000256" key="3">
    <source>
        <dbReference type="ARBA" id="ARBA00023125"/>
    </source>
</evidence>
<dbReference type="InterPro" id="IPR012337">
    <property type="entry name" value="RNaseH-like_sf"/>
</dbReference>
<keyword evidence="4" id="KW-0233">DNA recombination</keyword>
<dbReference type="SUPFAM" id="SSF53098">
    <property type="entry name" value="Ribonuclease H-like"/>
    <property type="match status" value="1"/>
</dbReference>
<dbReference type="GO" id="GO:0006313">
    <property type="term" value="P:DNA transposition"/>
    <property type="evidence" value="ECO:0007669"/>
    <property type="project" value="InterPro"/>
</dbReference>
<reference evidence="6 7" key="1">
    <citation type="submission" date="2016-05" db="EMBL/GenBank/DDBJ databases">
        <title>Genomic and physiological characterization of Planctopirus sp. isolated from fresh water lake.</title>
        <authorList>
            <person name="Subhash Y."/>
            <person name="Ramana C."/>
        </authorList>
    </citation>
    <scope>NUCLEOTIDE SEQUENCE [LARGE SCALE GENOMIC DNA]</scope>
    <source>
        <strain evidence="6 7">JC280</strain>
    </source>
</reference>
<dbReference type="GO" id="GO:0004803">
    <property type="term" value="F:transposase activity"/>
    <property type="evidence" value="ECO:0007669"/>
    <property type="project" value="InterPro"/>
</dbReference>
<accession>A0A1C3EUL1</accession>
<dbReference type="PANTHER" id="PTHR33258:SF1">
    <property type="entry name" value="TRANSPOSASE INSL FOR INSERTION SEQUENCE ELEMENT IS186A-RELATED"/>
    <property type="match status" value="1"/>
</dbReference>
<evidence type="ECO:0000313" key="7">
    <source>
        <dbReference type="Proteomes" id="UP000094828"/>
    </source>
</evidence>